<dbReference type="AlphaFoldDB" id="A0A9P8MXQ4"/>
<dbReference type="Pfam" id="PF01375">
    <property type="entry name" value="Enterotoxin_a"/>
    <property type="match status" value="1"/>
</dbReference>
<dbReference type="GO" id="GO:0090729">
    <property type="term" value="F:toxin activity"/>
    <property type="evidence" value="ECO:0007669"/>
    <property type="project" value="UniProtKB-KW"/>
</dbReference>
<dbReference type="Gene3D" id="3.90.210.10">
    <property type="entry name" value="Heat-Labile Enterotoxin, subunit A"/>
    <property type="match status" value="1"/>
</dbReference>
<gene>
    <name evidence="7" type="ORF">HRG_05685</name>
</gene>
<dbReference type="OrthoDB" id="4928190at2759"/>
<evidence type="ECO:0000256" key="3">
    <source>
        <dbReference type="ARBA" id="ARBA00023026"/>
    </source>
</evidence>
<protein>
    <submittedName>
        <fullName evidence="7">Heat-labile enterotoxin alpha chain domain-containing protein</fullName>
    </submittedName>
</protein>
<dbReference type="RefSeq" id="XP_044720688.1">
    <property type="nucleotide sequence ID" value="XM_044864156.1"/>
</dbReference>
<dbReference type="SUPFAM" id="SSF56399">
    <property type="entry name" value="ADP-ribosylation"/>
    <property type="match status" value="1"/>
</dbReference>
<evidence type="ECO:0000313" key="8">
    <source>
        <dbReference type="Proteomes" id="UP000824596"/>
    </source>
</evidence>
<feature type="region of interest" description="Disordered" evidence="5">
    <location>
        <begin position="218"/>
        <end position="239"/>
    </location>
</feature>
<dbReference type="Proteomes" id="UP000824596">
    <property type="component" value="Unassembled WGS sequence"/>
</dbReference>
<name>A0A9P8MXQ4_9HYPO</name>
<evidence type="ECO:0000256" key="4">
    <source>
        <dbReference type="ARBA" id="ARBA00023157"/>
    </source>
</evidence>
<evidence type="ECO:0000313" key="7">
    <source>
        <dbReference type="EMBL" id="KAH0963175.1"/>
    </source>
</evidence>
<reference evidence="7" key="1">
    <citation type="submission" date="2021-09" db="EMBL/GenBank/DDBJ databases">
        <title>A high-quality genome of the endoparasitic fungus Hirsutella rhossiliensis with a comparison of Hirsutella genomes reveals transposable elements contributing to genome size variation.</title>
        <authorList>
            <person name="Lin R."/>
            <person name="Jiao Y."/>
            <person name="Sun X."/>
            <person name="Ling J."/>
            <person name="Xie B."/>
            <person name="Cheng X."/>
        </authorList>
    </citation>
    <scope>NUCLEOTIDE SEQUENCE</scope>
    <source>
        <strain evidence="7">HR02</strain>
    </source>
</reference>
<accession>A0A9P8MXQ4</accession>
<proteinExistence type="predicted"/>
<comment type="caution">
    <text evidence="7">The sequence shown here is derived from an EMBL/GenBank/DDBJ whole genome shotgun (WGS) entry which is preliminary data.</text>
</comment>
<organism evidence="7 8">
    <name type="scientific">Hirsutella rhossiliensis</name>
    <dbReference type="NCBI Taxonomy" id="111463"/>
    <lineage>
        <taxon>Eukaryota</taxon>
        <taxon>Fungi</taxon>
        <taxon>Dikarya</taxon>
        <taxon>Ascomycota</taxon>
        <taxon>Pezizomycotina</taxon>
        <taxon>Sordariomycetes</taxon>
        <taxon>Hypocreomycetidae</taxon>
        <taxon>Hypocreales</taxon>
        <taxon>Ophiocordycipitaceae</taxon>
        <taxon>Hirsutella</taxon>
    </lineage>
</organism>
<dbReference type="InterPro" id="IPR001144">
    <property type="entry name" value="Enterotoxin_A"/>
</dbReference>
<dbReference type="GeneID" id="68354814"/>
<keyword evidence="2 6" id="KW-0732">Signal</keyword>
<dbReference type="EMBL" id="JAIZPD010000005">
    <property type="protein sequence ID" value="KAH0963175.1"/>
    <property type="molecule type" value="Genomic_DNA"/>
</dbReference>
<keyword evidence="3" id="KW-0843">Virulence</keyword>
<keyword evidence="8" id="KW-1185">Reference proteome</keyword>
<evidence type="ECO:0000256" key="1">
    <source>
        <dbReference type="ARBA" id="ARBA00022656"/>
    </source>
</evidence>
<keyword evidence="1" id="KW-0800">Toxin</keyword>
<evidence type="ECO:0000256" key="6">
    <source>
        <dbReference type="SAM" id="SignalP"/>
    </source>
</evidence>
<evidence type="ECO:0000256" key="5">
    <source>
        <dbReference type="SAM" id="MobiDB-lite"/>
    </source>
</evidence>
<evidence type="ECO:0000256" key="2">
    <source>
        <dbReference type="ARBA" id="ARBA00022729"/>
    </source>
</evidence>
<sequence length="284" mass="31555">MKSFGSSLALWAAIFLLLGFGESLLLPQDARNNLGKRGLARFVFRGETGRTDRDVEKAGGISSRGFEKHARGELSNEELEKGCSLFLHAQGVSPTNPKYKENTQYVSTSPNPADAITFAYDRGDPTKPGFMYVIAVDEKMIDVGATLGNLAFKSQTEYAAVGAIPHSQIVGHFRITAKDFDPGLSKKLQDGKYLHQLVDGKGVDGFQKNPRFDRKFLSRQSSGAQPQLAGIPADNSAWNQKPWNRKPLKDYKGKSVANFLGNFVWQKVCRRDQVCDQRFRLPHE</sequence>
<feature type="signal peptide" evidence="6">
    <location>
        <begin position="1"/>
        <end position="23"/>
    </location>
</feature>
<feature type="chain" id="PRO_5040122210" evidence="6">
    <location>
        <begin position="24"/>
        <end position="284"/>
    </location>
</feature>
<keyword evidence="4" id="KW-1015">Disulfide bond</keyword>